<evidence type="ECO:0000259" key="3">
    <source>
        <dbReference type="PROSITE" id="PS50977"/>
    </source>
</evidence>
<organism evidence="4 5">
    <name type="scientific">Nocardiopsis endophytica</name>
    <dbReference type="NCBI Taxonomy" id="3018445"/>
    <lineage>
        <taxon>Bacteria</taxon>
        <taxon>Bacillati</taxon>
        <taxon>Actinomycetota</taxon>
        <taxon>Actinomycetes</taxon>
        <taxon>Streptosporangiales</taxon>
        <taxon>Nocardiopsidaceae</taxon>
        <taxon>Nocardiopsis</taxon>
    </lineage>
</organism>
<dbReference type="PROSITE" id="PS50977">
    <property type="entry name" value="HTH_TETR_2"/>
    <property type="match status" value="1"/>
</dbReference>
<accession>A0ABT4U2F9</accession>
<gene>
    <name evidence="4" type="ORF">O4J56_10805</name>
</gene>
<dbReference type="SUPFAM" id="SSF48498">
    <property type="entry name" value="Tetracyclin repressor-like, C-terminal domain"/>
    <property type="match status" value="1"/>
</dbReference>
<dbReference type="InterPro" id="IPR001647">
    <property type="entry name" value="HTH_TetR"/>
</dbReference>
<comment type="caution">
    <text evidence="4">The sequence shown here is derived from an EMBL/GenBank/DDBJ whole genome shotgun (WGS) entry which is preliminary data.</text>
</comment>
<reference evidence="4 5" key="1">
    <citation type="submission" date="2023-01" db="EMBL/GenBank/DDBJ databases">
        <title>Draft genome sequence of Nocardiopsis sp. RSe5-2 isolated from halophytes.</title>
        <authorList>
            <person name="Duangmal K."/>
            <person name="Chantavorakit T."/>
        </authorList>
    </citation>
    <scope>NUCLEOTIDE SEQUENCE [LARGE SCALE GENOMIC DNA]</scope>
    <source>
        <strain evidence="4 5">RSe5-2</strain>
    </source>
</reference>
<proteinExistence type="predicted"/>
<protein>
    <submittedName>
        <fullName evidence="4">TetR family transcriptional regulator</fullName>
    </submittedName>
</protein>
<dbReference type="InterPro" id="IPR036271">
    <property type="entry name" value="Tet_transcr_reg_TetR-rel_C_sf"/>
</dbReference>
<dbReference type="Gene3D" id="1.10.357.10">
    <property type="entry name" value="Tetracycline Repressor, domain 2"/>
    <property type="match status" value="1"/>
</dbReference>
<dbReference type="EMBL" id="JAQFWQ010000024">
    <property type="protein sequence ID" value="MDA2811126.1"/>
    <property type="molecule type" value="Genomic_DNA"/>
</dbReference>
<evidence type="ECO:0000256" key="1">
    <source>
        <dbReference type="ARBA" id="ARBA00023125"/>
    </source>
</evidence>
<name>A0ABT4U2F9_9ACTN</name>
<dbReference type="InterPro" id="IPR009057">
    <property type="entry name" value="Homeodomain-like_sf"/>
</dbReference>
<evidence type="ECO:0000313" key="5">
    <source>
        <dbReference type="Proteomes" id="UP001527866"/>
    </source>
</evidence>
<dbReference type="Proteomes" id="UP001527866">
    <property type="component" value="Unassembled WGS sequence"/>
</dbReference>
<feature type="domain" description="HTH tetR-type" evidence="3">
    <location>
        <begin position="16"/>
        <end position="76"/>
    </location>
</feature>
<dbReference type="SUPFAM" id="SSF46689">
    <property type="entry name" value="Homeodomain-like"/>
    <property type="match status" value="1"/>
</dbReference>
<dbReference type="CDD" id="cd00093">
    <property type="entry name" value="HTH_XRE"/>
    <property type="match status" value="1"/>
</dbReference>
<dbReference type="InterPro" id="IPR001387">
    <property type="entry name" value="Cro/C1-type_HTH"/>
</dbReference>
<feature type="DNA-binding region" description="H-T-H motif" evidence="2">
    <location>
        <begin position="39"/>
        <end position="58"/>
    </location>
</feature>
<keyword evidence="1 2" id="KW-0238">DNA-binding</keyword>
<evidence type="ECO:0000313" key="4">
    <source>
        <dbReference type="EMBL" id="MDA2811126.1"/>
    </source>
</evidence>
<sequence length="235" mass="25657">MDTVAAKAAQASFHAGLTPDAVVDAAVELTRGSHLFGWSMRDLARRLGVAPSVLYHHVGGKDRLCRQVVERVIARITIPPADLDWQEWFRTLLYEVGPLVMDFPGVAKWMLMHGPAVPRVMPIIAAGMGALRRAGFGEGAVFAYSALLNNAMLTISIGDDRLQHEEDGRRDHAAIMAELADLPDVPDEVRAFERDFLEPSAQGGAAAARVRHDYYRFIVDTTIAGLAVRLTPPGH</sequence>
<keyword evidence="5" id="KW-1185">Reference proteome</keyword>
<evidence type="ECO:0000256" key="2">
    <source>
        <dbReference type="PROSITE-ProRule" id="PRU00335"/>
    </source>
</evidence>
<dbReference type="RefSeq" id="WP_270685589.1">
    <property type="nucleotide sequence ID" value="NZ_JAQFWQ010000024.1"/>
</dbReference>